<proteinExistence type="predicted"/>
<reference evidence="2 3" key="1">
    <citation type="submission" date="2020-02" db="EMBL/GenBank/DDBJ databases">
        <title>Draft genome sequence of Haematococcus lacustris strain NIES-144.</title>
        <authorList>
            <person name="Morimoto D."/>
            <person name="Nakagawa S."/>
            <person name="Yoshida T."/>
            <person name="Sawayama S."/>
        </authorList>
    </citation>
    <scope>NUCLEOTIDE SEQUENCE [LARGE SCALE GENOMIC DNA]</scope>
    <source>
        <strain evidence="2 3">NIES-144</strain>
    </source>
</reference>
<dbReference type="EMBL" id="BLLF01000878">
    <property type="protein sequence ID" value="GFH15649.1"/>
    <property type="molecule type" value="Genomic_DNA"/>
</dbReference>
<dbReference type="Proteomes" id="UP000485058">
    <property type="component" value="Unassembled WGS sequence"/>
</dbReference>
<name>A0A699Z8T0_HAELA</name>
<sequence>GARHIGPSYREPEVDPRCQAPHPVLFLFGRLVRRGKHSCPASQSRKRKAPRSRTGLAAPAPHVVQLTTLSEGATLGVLVT</sequence>
<organism evidence="2 3">
    <name type="scientific">Haematococcus lacustris</name>
    <name type="common">Green alga</name>
    <name type="synonym">Haematococcus pluvialis</name>
    <dbReference type="NCBI Taxonomy" id="44745"/>
    <lineage>
        <taxon>Eukaryota</taxon>
        <taxon>Viridiplantae</taxon>
        <taxon>Chlorophyta</taxon>
        <taxon>core chlorophytes</taxon>
        <taxon>Chlorophyceae</taxon>
        <taxon>CS clade</taxon>
        <taxon>Chlamydomonadales</taxon>
        <taxon>Haematococcaceae</taxon>
        <taxon>Haematococcus</taxon>
    </lineage>
</organism>
<feature type="region of interest" description="Disordered" evidence="1">
    <location>
        <begin position="36"/>
        <end position="58"/>
    </location>
</feature>
<keyword evidence="3" id="KW-1185">Reference proteome</keyword>
<comment type="caution">
    <text evidence="2">The sequence shown here is derived from an EMBL/GenBank/DDBJ whole genome shotgun (WGS) entry which is preliminary data.</text>
</comment>
<evidence type="ECO:0000256" key="1">
    <source>
        <dbReference type="SAM" id="MobiDB-lite"/>
    </source>
</evidence>
<dbReference type="AlphaFoldDB" id="A0A699Z8T0"/>
<protein>
    <submittedName>
        <fullName evidence="2">Uncharacterized protein</fullName>
    </submittedName>
</protein>
<evidence type="ECO:0000313" key="2">
    <source>
        <dbReference type="EMBL" id="GFH15649.1"/>
    </source>
</evidence>
<accession>A0A699Z8T0</accession>
<gene>
    <name evidence="2" type="ORF">HaLaN_11910</name>
</gene>
<evidence type="ECO:0000313" key="3">
    <source>
        <dbReference type="Proteomes" id="UP000485058"/>
    </source>
</evidence>
<feature type="non-terminal residue" evidence="2">
    <location>
        <position position="80"/>
    </location>
</feature>
<feature type="non-terminal residue" evidence="2">
    <location>
        <position position="1"/>
    </location>
</feature>